<dbReference type="EMBL" id="OX336137">
    <property type="protein sequence ID" value="CAI2717899.1"/>
    <property type="molecule type" value="Genomic_DNA"/>
</dbReference>
<keyword evidence="3" id="KW-1185">Reference proteome</keyword>
<evidence type="ECO:0000259" key="1">
    <source>
        <dbReference type="Pfam" id="PF04993"/>
    </source>
</evidence>
<organism evidence="2 3">
    <name type="scientific">Nitrospina watsonii</name>
    <dbReference type="NCBI Taxonomy" id="1323948"/>
    <lineage>
        <taxon>Bacteria</taxon>
        <taxon>Pseudomonadati</taxon>
        <taxon>Nitrospinota/Tectimicrobiota group</taxon>
        <taxon>Nitrospinota</taxon>
        <taxon>Nitrospinia</taxon>
        <taxon>Nitrospinales</taxon>
        <taxon>Nitrospinaceae</taxon>
        <taxon>Nitrospina</taxon>
    </lineage>
</organism>
<dbReference type="InterPro" id="IPR047525">
    <property type="entry name" value="TfoX-like"/>
</dbReference>
<name>A0ABN8VZI7_9BACT</name>
<dbReference type="InterPro" id="IPR007076">
    <property type="entry name" value="TfoX_N"/>
</dbReference>
<accession>A0ABN8VZI7</accession>
<evidence type="ECO:0000313" key="2">
    <source>
        <dbReference type="EMBL" id="CAI2717899.1"/>
    </source>
</evidence>
<gene>
    <name evidence="2" type="ORF">NSPWAT_1040</name>
</gene>
<dbReference type="Pfam" id="PF04993">
    <property type="entry name" value="TfoX_N"/>
    <property type="match status" value="1"/>
</dbReference>
<proteinExistence type="predicted"/>
<dbReference type="PANTHER" id="PTHR36121:SF1">
    <property type="entry name" value="PROTEIN SXY"/>
    <property type="match status" value="1"/>
</dbReference>
<evidence type="ECO:0000313" key="3">
    <source>
        <dbReference type="Proteomes" id="UP001157733"/>
    </source>
</evidence>
<dbReference type="RefSeq" id="WP_282010814.1">
    <property type="nucleotide sequence ID" value="NZ_OX336137.1"/>
</dbReference>
<dbReference type="Proteomes" id="UP001157733">
    <property type="component" value="Chromosome"/>
</dbReference>
<feature type="domain" description="TfoX N-terminal" evidence="1">
    <location>
        <begin position="32"/>
        <end position="120"/>
    </location>
</feature>
<dbReference type="Gene3D" id="3.30.1460.30">
    <property type="entry name" value="YgaC/TfoX-N like chaperone"/>
    <property type="match status" value="1"/>
</dbReference>
<reference evidence="2 3" key="1">
    <citation type="submission" date="2022-09" db="EMBL/GenBank/DDBJ databases">
        <authorList>
            <person name="Kop L."/>
        </authorList>
    </citation>
    <scope>NUCLEOTIDE SEQUENCE [LARGE SCALE GENOMIC DNA]</scope>
    <source>
        <strain evidence="2 3">347</strain>
    </source>
</reference>
<protein>
    <submittedName>
        <fullName evidence="2">TfoX_N domain-containing protein</fullName>
    </submittedName>
</protein>
<sequence length="126" mass="14396">MMEPADASIDPIQSSYFELHMENPSYIDFVLEQLQGLGPVRGRAMFGGHGLYRDDVFFGIVYEGVLYLNTDEASRPQYTEQGMQPFQPRRGQTLKSYYEVPTEVLENADTLVEWAGKAVRVPDRKK</sequence>
<dbReference type="SUPFAM" id="SSF159894">
    <property type="entry name" value="YgaC/TfoX-N like"/>
    <property type="match status" value="1"/>
</dbReference>
<dbReference type="PANTHER" id="PTHR36121">
    <property type="entry name" value="PROTEIN SXY"/>
    <property type="match status" value="1"/>
</dbReference>